<reference evidence="2" key="1">
    <citation type="submission" date="2015-07" db="EMBL/GenBank/DDBJ databases">
        <title>Fjat-14205 dsm 2895.</title>
        <authorList>
            <person name="Liu B."/>
            <person name="Wang J."/>
            <person name="Zhu Y."/>
            <person name="Liu G."/>
            <person name="Chen Q."/>
            <person name="Chen Z."/>
            <person name="Lan J."/>
            <person name="Che J."/>
            <person name="Ge C."/>
            <person name="Shi H."/>
            <person name="Pan Z."/>
            <person name="Liu X."/>
        </authorList>
    </citation>
    <scope>NUCLEOTIDE SEQUENCE [LARGE SCALE GENOMIC DNA]</scope>
    <source>
        <strain evidence="2">DSM 25560</strain>
    </source>
</reference>
<organism evidence="1 2">
    <name type="scientific">Lysinibacillus contaminans</name>
    <dbReference type="NCBI Taxonomy" id="1293441"/>
    <lineage>
        <taxon>Bacteria</taxon>
        <taxon>Bacillati</taxon>
        <taxon>Bacillota</taxon>
        <taxon>Bacilli</taxon>
        <taxon>Bacillales</taxon>
        <taxon>Bacillaceae</taxon>
        <taxon>Lysinibacillus</taxon>
    </lineage>
</organism>
<evidence type="ECO:0000313" key="1">
    <source>
        <dbReference type="EMBL" id="KOS69127.1"/>
    </source>
</evidence>
<evidence type="ECO:0000313" key="2">
    <source>
        <dbReference type="Proteomes" id="UP000050668"/>
    </source>
</evidence>
<name>A0ABR5K2F6_9BACI</name>
<sequence length="85" mass="10149">MDDVFNIRSTYNFDMSKWREHVKALQLDAIIERKLTAYIEQRYLGLGFDDTPQYKFYLLEKVCHCQTNQDQNKITQVEDAIDLVI</sequence>
<keyword evidence="2" id="KW-1185">Reference proteome</keyword>
<dbReference type="EMBL" id="LGRV01000003">
    <property type="protein sequence ID" value="KOS69127.1"/>
    <property type="molecule type" value="Genomic_DNA"/>
</dbReference>
<comment type="caution">
    <text evidence="1">The sequence shown here is derived from an EMBL/GenBank/DDBJ whole genome shotgun (WGS) entry which is preliminary data.</text>
</comment>
<gene>
    <name evidence="1" type="ORF">AEA09_11615</name>
</gene>
<proteinExistence type="predicted"/>
<accession>A0ABR5K2F6</accession>
<dbReference type="Proteomes" id="UP000050668">
    <property type="component" value="Unassembled WGS sequence"/>
</dbReference>
<protein>
    <submittedName>
        <fullName evidence="1">Uncharacterized protein</fullName>
    </submittedName>
</protein>